<dbReference type="Gene3D" id="3.30.300.20">
    <property type="match status" value="1"/>
</dbReference>
<evidence type="ECO:0000313" key="5">
    <source>
        <dbReference type="Proteomes" id="UP000306740"/>
    </source>
</evidence>
<dbReference type="InterPro" id="IPR036867">
    <property type="entry name" value="R3H_dom_sf"/>
</dbReference>
<dbReference type="SUPFAM" id="SSF82708">
    <property type="entry name" value="R3H domain"/>
    <property type="match status" value="1"/>
</dbReference>
<dbReference type="InterPro" id="IPR039247">
    <property type="entry name" value="KhpB"/>
</dbReference>
<dbReference type="PANTHER" id="PTHR35800">
    <property type="entry name" value="PROTEIN JAG"/>
    <property type="match status" value="1"/>
</dbReference>
<evidence type="ECO:0000313" key="3">
    <source>
        <dbReference type="EMBL" id="TNC44210.1"/>
    </source>
</evidence>
<gene>
    <name evidence="4" type="ORF">FHE65_00970</name>
    <name evidence="3" type="ORF">FHE65_16845</name>
</gene>
<dbReference type="Gene3D" id="3.30.1370.50">
    <property type="entry name" value="R3H-like domain"/>
    <property type="match status" value="1"/>
</dbReference>
<feature type="region of interest" description="Disordered" evidence="1">
    <location>
        <begin position="1"/>
        <end position="51"/>
    </location>
</feature>
<keyword evidence="4" id="KW-0238">DNA-binding</keyword>
<dbReference type="InterPro" id="IPR015946">
    <property type="entry name" value="KH_dom-like_a/b"/>
</dbReference>
<dbReference type="PROSITE" id="PS51061">
    <property type="entry name" value="R3H"/>
    <property type="match status" value="1"/>
</dbReference>
<dbReference type="Proteomes" id="UP000306740">
    <property type="component" value="Unassembled WGS sequence"/>
</dbReference>
<dbReference type="CDD" id="cd02644">
    <property type="entry name" value="R3H_jag"/>
    <property type="match status" value="1"/>
</dbReference>
<reference evidence="4 5" key="1">
    <citation type="submission" date="2019-05" db="EMBL/GenBank/DDBJ databases">
        <title>Mumia sp. nov., isolated from the intestinal contents of plateau pika (Ochotona curzoniae) in the Qinghai-Tibet plateau of China.</title>
        <authorList>
            <person name="Tian Z."/>
        </authorList>
    </citation>
    <scope>NUCLEOTIDE SEQUENCE [LARGE SCALE GENOMIC DNA]</scope>
    <source>
        <strain evidence="5">527</strain>
        <strain evidence="4">Z527</strain>
    </source>
</reference>
<evidence type="ECO:0000259" key="2">
    <source>
        <dbReference type="PROSITE" id="PS51061"/>
    </source>
</evidence>
<dbReference type="SMART" id="SM00393">
    <property type="entry name" value="R3H"/>
    <property type="match status" value="1"/>
</dbReference>
<evidence type="ECO:0000256" key="1">
    <source>
        <dbReference type="SAM" id="MobiDB-lite"/>
    </source>
</evidence>
<dbReference type="AlphaFoldDB" id="A0A5C4N5L1"/>
<name>A0A5C4N5L1_9ACTN</name>
<comment type="caution">
    <text evidence="4">The sequence shown here is derived from an EMBL/GenBank/DDBJ whole genome shotgun (WGS) entry which is preliminary data.</text>
</comment>
<protein>
    <submittedName>
        <fullName evidence="4">Single-stranded DNA-binding protein</fullName>
    </submittedName>
</protein>
<accession>A0A5C4N5L1</accession>
<evidence type="ECO:0000313" key="4">
    <source>
        <dbReference type="EMBL" id="TNC52180.1"/>
    </source>
</evidence>
<dbReference type="GO" id="GO:0003677">
    <property type="term" value="F:DNA binding"/>
    <property type="evidence" value="ECO:0007669"/>
    <property type="project" value="UniProtKB-KW"/>
</dbReference>
<dbReference type="InterPro" id="IPR001374">
    <property type="entry name" value="R3H_dom"/>
</dbReference>
<organism evidence="4 5">
    <name type="scientific">Mumia zhuanghuii</name>
    <dbReference type="NCBI Taxonomy" id="2585211"/>
    <lineage>
        <taxon>Bacteria</taxon>
        <taxon>Bacillati</taxon>
        <taxon>Actinomycetota</taxon>
        <taxon>Actinomycetes</taxon>
        <taxon>Propionibacteriales</taxon>
        <taxon>Nocardioidaceae</taxon>
        <taxon>Mumia</taxon>
    </lineage>
</organism>
<dbReference type="Pfam" id="PF01424">
    <property type="entry name" value="R3H"/>
    <property type="match status" value="1"/>
</dbReference>
<sequence>MTPRTPGPEREVEVVTETSHDTNGPVAEPAEDSTIDAGTDVAETPEDEGTRSKRLERLENEGDIAADFLEELLDIADLDGDLDMDVEGNRASVSLVGGDLAMLVGGDGEVLEALQELTRLAVYRETGERSRLMLDVDGFRARRRDVLTRLAEESIATVRDSGEELRLDPMSPFERKVIHDAVAAAGLTSESEGQEPQRRVVILPE</sequence>
<dbReference type="InterPro" id="IPR034079">
    <property type="entry name" value="R3H_KhpB"/>
</dbReference>
<dbReference type="EMBL" id="VDFR01000074">
    <property type="protein sequence ID" value="TNC44210.1"/>
    <property type="molecule type" value="Genomic_DNA"/>
</dbReference>
<feature type="region of interest" description="Disordered" evidence="1">
    <location>
        <begin position="186"/>
        <end position="205"/>
    </location>
</feature>
<dbReference type="PANTHER" id="PTHR35800:SF1">
    <property type="entry name" value="RNA-BINDING PROTEIN KHPB"/>
    <property type="match status" value="1"/>
</dbReference>
<dbReference type="EMBL" id="VDFR01000004">
    <property type="protein sequence ID" value="TNC52180.1"/>
    <property type="molecule type" value="Genomic_DNA"/>
</dbReference>
<dbReference type="OrthoDB" id="9794483at2"/>
<feature type="domain" description="R3H" evidence="2">
    <location>
        <begin position="141"/>
        <end position="205"/>
    </location>
</feature>
<dbReference type="InterPro" id="IPR038008">
    <property type="entry name" value="Jag_KH"/>
</dbReference>
<dbReference type="GO" id="GO:0003723">
    <property type="term" value="F:RNA binding"/>
    <property type="evidence" value="ECO:0007669"/>
    <property type="project" value="InterPro"/>
</dbReference>
<dbReference type="CDD" id="cd02414">
    <property type="entry name" value="KH-II_Jag"/>
    <property type="match status" value="1"/>
</dbReference>
<proteinExistence type="predicted"/>